<evidence type="ECO:0000313" key="2">
    <source>
        <dbReference type="EMBL" id="RBQ18047.1"/>
    </source>
</evidence>
<dbReference type="OrthoDB" id="3499910at2"/>
<dbReference type="GO" id="GO:0022857">
    <property type="term" value="F:transmembrane transporter activity"/>
    <property type="evidence" value="ECO:0007669"/>
    <property type="project" value="TreeGrafter"/>
</dbReference>
<dbReference type="Proteomes" id="UP000253303">
    <property type="component" value="Unassembled WGS sequence"/>
</dbReference>
<feature type="transmembrane region" description="Helical" evidence="1">
    <location>
        <begin position="362"/>
        <end position="383"/>
    </location>
</feature>
<feature type="transmembrane region" description="Helical" evidence="1">
    <location>
        <begin position="440"/>
        <end position="457"/>
    </location>
</feature>
<feature type="transmembrane region" description="Helical" evidence="1">
    <location>
        <begin position="473"/>
        <end position="491"/>
    </location>
</feature>
<keyword evidence="1" id="KW-0812">Transmembrane</keyword>
<reference evidence="2 3" key="1">
    <citation type="submission" date="2018-06" db="EMBL/GenBank/DDBJ databases">
        <title>Sphaerisporangium craniellae sp. nov., isolated from a marine sponge in the South China Sea.</title>
        <authorList>
            <person name="Li L."/>
        </authorList>
    </citation>
    <scope>NUCLEOTIDE SEQUENCE [LARGE SCALE GENOMIC DNA]</scope>
    <source>
        <strain evidence="2 3">LHW63015</strain>
    </source>
</reference>
<feature type="transmembrane region" description="Helical" evidence="1">
    <location>
        <begin position="757"/>
        <end position="782"/>
    </location>
</feature>
<dbReference type="PANTHER" id="PTHR30572:SF4">
    <property type="entry name" value="ABC TRANSPORTER PERMEASE YTRF"/>
    <property type="match status" value="1"/>
</dbReference>
<sequence>MNITLPVRVHRGPAVVLAVLVFTAALLVGGLPRAVQYAYDAALHRSMGGARASAVDLVVNRVPGATADVERLARDDRAWWDLLPPDLRAVTERGPGTRAHHSVRTVETPVSASAKALKNSNRYLNLAWLSDADRRVRYVQGRPPGPTRRTTVPGDPGLGQIPLFEIGLPTHAVRMMGLPVGTTVLLGHSGTVAARVTGVYEAVDPADTYWHHETDLLRATEWPIPGTTATEYHSTALTSAESVRDIDGEHRRLLHQWVLPVRTSAVTARNARQVIDAVAEFGDAVKGVPSYGASATAEPGPTGLLTDYLRRLRTAETLLLLILGGLAVVAVGVIALAVQLLTERMRPALGLMRARGGSLPRVLSIGAGAVALVTVPAGLLGYAASCLVPGAGIPVAHAGPLGITLAAMVIAAGRLVVADRRPPYDGRDDLVTRRISPRRVTLEVIVVAVALGGAYLLRTRGLTTSVPERGADPFLIFVPVALTLAGALIVVRCYPCPLRLIAAVATRGPGAVPFLGLTLAARARSYSALPVLILLPALTVSVFAAVISAGLDATQREAAWLRTGAGARIESTVEIPPEAVRRVRQVPGVRAVVPAMRSQVQIGLGSDFGTGVAIDLAAYRTLLAGSMLTAPEPPPEASAPGGTPLPAVPALVSRDLAGQGGLEVGWNARFTAIPAGTVAALPGLVDRAYRLIVVPYDTNDRAGSRTQPNMLLVSGDDLDADRLAAALRLPAAPTVTTVDGELAKITATPLAGAISQALLVVTVALAAYALLAVLLVLVVTGADRGTALSYLRTLGLSERQARGLTVLEIAPMIVLTAAAGLLLGLVLPSALGPGIDLSVYAGDADVSGHPIDLRTAALLAAGVAAVAVGGAYAYAAVASRRSLGAALRIGD</sequence>
<dbReference type="EMBL" id="QMEY01000009">
    <property type="protein sequence ID" value="RBQ18047.1"/>
    <property type="molecule type" value="Genomic_DNA"/>
</dbReference>
<dbReference type="AlphaFoldDB" id="A0A366LWB5"/>
<keyword evidence="1" id="KW-1133">Transmembrane helix</keyword>
<proteinExistence type="predicted"/>
<protein>
    <recommendedName>
        <fullName evidence="4">ABC transport system permease protein</fullName>
    </recommendedName>
</protein>
<evidence type="ECO:0000313" key="3">
    <source>
        <dbReference type="Proteomes" id="UP000253303"/>
    </source>
</evidence>
<gene>
    <name evidence="2" type="ORF">DP939_22020</name>
</gene>
<dbReference type="InterPro" id="IPR050250">
    <property type="entry name" value="Macrolide_Exporter_MacB"/>
</dbReference>
<name>A0A366LWB5_9ACTN</name>
<dbReference type="RefSeq" id="WP_113982647.1">
    <property type="nucleotide sequence ID" value="NZ_QMEY01000009.1"/>
</dbReference>
<keyword evidence="1" id="KW-0472">Membrane</keyword>
<comment type="caution">
    <text evidence="2">The sequence shown here is derived from an EMBL/GenBank/DDBJ whole genome shotgun (WGS) entry which is preliminary data.</text>
</comment>
<dbReference type="PANTHER" id="PTHR30572">
    <property type="entry name" value="MEMBRANE COMPONENT OF TRANSPORTER-RELATED"/>
    <property type="match status" value="1"/>
</dbReference>
<evidence type="ECO:0008006" key="4">
    <source>
        <dbReference type="Google" id="ProtNLM"/>
    </source>
</evidence>
<feature type="transmembrane region" description="Helical" evidence="1">
    <location>
        <begin position="318"/>
        <end position="341"/>
    </location>
</feature>
<dbReference type="GO" id="GO:0005886">
    <property type="term" value="C:plasma membrane"/>
    <property type="evidence" value="ECO:0007669"/>
    <property type="project" value="TreeGrafter"/>
</dbReference>
<keyword evidence="3" id="KW-1185">Reference proteome</keyword>
<feature type="transmembrane region" description="Helical" evidence="1">
    <location>
        <begin position="531"/>
        <end position="551"/>
    </location>
</feature>
<organism evidence="2 3">
    <name type="scientific">Spongiactinospora rosea</name>
    <dbReference type="NCBI Taxonomy" id="2248750"/>
    <lineage>
        <taxon>Bacteria</taxon>
        <taxon>Bacillati</taxon>
        <taxon>Actinomycetota</taxon>
        <taxon>Actinomycetes</taxon>
        <taxon>Streptosporangiales</taxon>
        <taxon>Streptosporangiaceae</taxon>
        <taxon>Spongiactinospora</taxon>
    </lineage>
</organism>
<feature type="transmembrane region" description="Helical" evidence="1">
    <location>
        <begin position="803"/>
        <end position="827"/>
    </location>
</feature>
<feature type="transmembrane region" description="Helical" evidence="1">
    <location>
        <begin position="856"/>
        <end position="878"/>
    </location>
</feature>
<feature type="transmembrane region" description="Helical" evidence="1">
    <location>
        <begin position="395"/>
        <end position="417"/>
    </location>
</feature>
<evidence type="ECO:0000256" key="1">
    <source>
        <dbReference type="SAM" id="Phobius"/>
    </source>
</evidence>
<accession>A0A366LWB5</accession>